<protein>
    <recommendedName>
        <fullName evidence="4">Prepilin-type N-terminal cleavage/methylation domain-containing protein</fullName>
    </recommendedName>
</protein>
<reference evidence="2 3" key="1">
    <citation type="journal article" date="2016" name="Nat. Commun.">
        <title>Thousands of microbial genomes shed light on interconnected biogeochemical processes in an aquifer system.</title>
        <authorList>
            <person name="Anantharaman K."/>
            <person name="Brown C.T."/>
            <person name="Hug L.A."/>
            <person name="Sharon I."/>
            <person name="Castelle C.J."/>
            <person name="Probst A.J."/>
            <person name="Thomas B.C."/>
            <person name="Singh A."/>
            <person name="Wilkins M.J."/>
            <person name="Karaoz U."/>
            <person name="Brodie E.L."/>
            <person name="Williams K.H."/>
            <person name="Hubbard S.S."/>
            <person name="Banfield J.F."/>
        </authorList>
    </citation>
    <scope>NUCLEOTIDE SEQUENCE [LARGE SCALE GENOMIC DNA]</scope>
</reference>
<gene>
    <name evidence="2" type="ORF">A2665_00035</name>
</gene>
<keyword evidence="1" id="KW-1133">Transmembrane helix</keyword>
<evidence type="ECO:0000313" key="2">
    <source>
        <dbReference type="EMBL" id="OHA90870.1"/>
    </source>
</evidence>
<dbReference type="AlphaFoldDB" id="A0A1G2T0R3"/>
<keyword evidence="1" id="KW-0812">Transmembrane</keyword>
<organism evidence="2 3">
    <name type="scientific">Candidatus Zambryskibacteria bacterium RIFCSPHIGHO2_01_FULL_46_30</name>
    <dbReference type="NCBI Taxonomy" id="1802739"/>
    <lineage>
        <taxon>Bacteria</taxon>
        <taxon>Candidatus Zambryskiibacteriota</taxon>
    </lineage>
</organism>
<evidence type="ECO:0008006" key="4">
    <source>
        <dbReference type="Google" id="ProtNLM"/>
    </source>
</evidence>
<proteinExistence type="predicted"/>
<accession>A0A1G2T0R3</accession>
<keyword evidence="1" id="KW-0472">Membrane</keyword>
<name>A0A1G2T0R3_9BACT</name>
<dbReference type="PROSITE" id="PS00409">
    <property type="entry name" value="PROKAR_NTER_METHYL"/>
    <property type="match status" value="1"/>
</dbReference>
<dbReference type="InterPro" id="IPR012902">
    <property type="entry name" value="N_methyl_site"/>
</dbReference>
<evidence type="ECO:0000256" key="1">
    <source>
        <dbReference type="SAM" id="Phobius"/>
    </source>
</evidence>
<comment type="caution">
    <text evidence="2">The sequence shown here is derived from an EMBL/GenBank/DDBJ whole genome shotgun (WGS) entry which is preliminary data.</text>
</comment>
<dbReference type="EMBL" id="MHVI01000028">
    <property type="protein sequence ID" value="OHA90870.1"/>
    <property type="molecule type" value="Genomic_DNA"/>
</dbReference>
<sequence length="172" mass="18557">MELVVFMNNLNKNSSSGLTLVEVLIATSIILAFLLALSGVFHLYLKTAFSNGEVIKATELAEESLEVMRFLRDSSWDANIVPLSLGVNYGLVLDLGTWQATTTNIWVDNTFERTVVLSAVYRNPSGDIAPGAPGGGALDPGTLLVVSNVSWWKDGATTTKSISTYLTDLLDE</sequence>
<feature type="transmembrane region" description="Helical" evidence="1">
    <location>
        <begin position="20"/>
        <end position="45"/>
    </location>
</feature>
<dbReference type="Proteomes" id="UP000177746">
    <property type="component" value="Unassembled WGS sequence"/>
</dbReference>
<evidence type="ECO:0000313" key="3">
    <source>
        <dbReference type="Proteomes" id="UP000177746"/>
    </source>
</evidence>